<dbReference type="Pfam" id="PF01082">
    <property type="entry name" value="Cu2_monooxygen"/>
    <property type="match status" value="1"/>
</dbReference>
<dbReference type="InterPro" id="IPR024548">
    <property type="entry name" value="Cu2_monoox_C"/>
</dbReference>
<evidence type="ECO:0000259" key="15">
    <source>
        <dbReference type="Pfam" id="PF03712"/>
    </source>
</evidence>
<keyword evidence="7" id="KW-0732">Signal</keyword>
<dbReference type="Proteomes" id="UP000070412">
    <property type="component" value="Unassembled WGS sequence"/>
</dbReference>
<dbReference type="PANTHER" id="PTHR10680:SF14">
    <property type="entry name" value="PEPTIDYL-GLYCINE ALPHA-AMIDATING MONOOXYGENASE"/>
    <property type="match status" value="1"/>
</dbReference>
<evidence type="ECO:0000313" key="18">
    <source>
        <dbReference type="Proteomes" id="UP000070412"/>
    </source>
</evidence>
<keyword evidence="8" id="KW-0560">Oxidoreductase</keyword>
<accession>A0A834VJ36</accession>
<evidence type="ECO:0000256" key="9">
    <source>
        <dbReference type="ARBA" id="ARBA00023008"/>
    </source>
</evidence>
<dbReference type="GO" id="GO:0004504">
    <property type="term" value="F:peptidylglycine monooxygenase activity"/>
    <property type="evidence" value="ECO:0007669"/>
    <property type="project" value="UniProtKB-EC"/>
</dbReference>
<dbReference type="InterPro" id="IPR014783">
    <property type="entry name" value="Cu2_ascorb_mOase_CS-2"/>
</dbReference>
<evidence type="ECO:0000256" key="11">
    <source>
        <dbReference type="ARBA" id="ARBA00023157"/>
    </source>
</evidence>
<feature type="domain" description="Copper type II ascorbate-dependent monooxygenase C-terminal" evidence="15">
    <location>
        <begin position="209"/>
        <end position="353"/>
    </location>
</feature>
<gene>
    <name evidence="16" type="ORF">SSS_1339</name>
</gene>
<keyword evidence="12" id="KW-0325">Glycoprotein</keyword>
<dbReference type="InterPro" id="IPR008977">
    <property type="entry name" value="PHM/PNGase_F_dom_sf"/>
</dbReference>
<sequence>MIDSIRFNYKSIKMLKRIEYHKSSFIWIFLIVFFIESIRSDENGSKYYPLLMPDVQPLLPETYLCTAFRMPRYEHQFIVEYLPNATKETAHHILIYGCESPGYYERDTPRAVWDCGEMITMKVNDEREFFPKASICNGQSQIVYSWAMDAPSLKLPKGVGFKVGKESEIKYLVLQVHYAHVHRFKNGETDHSGITLKMLPQDNNEITKLAGVLLMATGGRIEPKSEEYFDSACMMDEPMSIHPFAFRTHTHKLGKVVSGYHIDRNGRWNLIGKGNPQLPQMFYPIDKPITIESGEMIVARCTMYNNQSHIVRIGSTGNDEMCNFYIMYYVERMDHNLKRKICFTVGPPTFYWDILLDVPKRINYESSKML</sequence>
<evidence type="ECO:0000313" key="16">
    <source>
        <dbReference type="EMBL" id="KAF7495973.1"/>
    </source>
</evidence>
<comment type="cofactor">
    <cofactor evidence="1">
        <name>Cu(2+)</name>
        <dbReference type="ChEBI" id="CHEBI:29036"/>
    </cofactor>
</comment>
<dbReference type="InterPro" id="IPR000323">
    <property type="entry name" value="Cu2_ascorb_mOase_N"/>
</dbReference>
<evidence type="ECO:0000256" key="10">
    <source>
        <dbReference type="ARBA" id="ARBA00023033"/>
    </source>
</evidence>
<evidence type="ECO:0000259" key="14">
    <source>
        <dbReference type="Pfam" id="PF01082"/>
    </source>
</evidence>
<dbReference type="PROSITE" id="PS00085">
    <property type="entry name" value="CU2_MONOOXYGENASE_2"/>
    <property type="match status" value="1"/>
</dbReference>
<evidence type="ECO:0000256" key="8">
    <source>
        <dbReference type="ARBA" id="ARBA00023002"/>
    </source>
</evidence>
<evidence type="ECO:0000256" key="3">
    <source>
        <dbReference type="ARBA" id="ARBA00010676"/>
    </source>
</evidence>
<keyword evidence="18" id="KW-1185">Reference proteome</keyword>
<dbReference type="EC" id="1.14.17.3" evidence="4"/>
<dbReference type="Gene3D" id="2.60.120.310">
    <property type="entry name" value="Copper type II, ascorbate-dependent monooxygenase, N-terminal domain"/>
    <property type="match status" value="1"/>
</dbReference>
<protein>
    <recommendedName>
        <fullName evidence="4">peptidylglycine monooxygenase</fullName>
        <ecNumber evidence="4">1.14.17.3</ecNumber>
    </recommendedName>
</protein>
<dbReference type="EMBL" id="WVUK01000043">
    <property type="protein sequence ID" value="KAF7495973.1"/>
    <property type="molecule type" value="Genomic_DNA"/>
</dbReference>
<dbReference type="InterPro" id="IPR036939">
    <property type="entry name" value="Cu2_ascorb_mOase_N_sf"/>
</dbReference>
<dbReference type="GO" id="GO:0005507">
    <property type="term" value="F:copper ion binding"/>
    <property type="evidence" value="ECO:0007669"/>
    <property type="project" value="InterPro"/>
</dbReference>
<dbReference type="InterPro" id="IPR014784">
    <property type="entry name" value="Cu2_ascorb_mOase-like_C"/>
</dbReference>
<comment type="catalytic activity">
    <reaction evidence="13">
        <text>a [peptide]-C-terminal glycine + 2 L-ascorbate + O2 = a [peptide]-C-terminal (2S)-2-hydroxyglycine + 2 monodehydro-L-ascorbate radical + H2O</text>
        <dbReference type="Rhea" id="RHEA:21452"/>
        <dbReference type="Rhea" id="RHEA-COMP:13486"/>
        <dbReference type="Rhea" id="RHEA-COMP:15321"/>
        <dbReference type="ChEBI" id="CHEBI:15377"/>
        <dbReference type="ChEBI" id="CHEBI:15379"/>
        <dbReference type="ChEBI" id="CHEBI:38290"/>
        <dbReference type="ChEBI" id="CHEBI:59513"/>
        <dbReference type="ChEBI" id="CHEBI:137000"/>
        <dbReference type="ChEBI" id="CHEBI:142768"/>
        <dbReference type="EC" id="1.14.17.3"/>
    </reaction>
</comment>
<evidence type="ECO:0000256" key="1">
    <source>
        <dbReference type="ARBA" id="ARBA00001973"/>
    </source>
</evidence>
<reference evidence="18" key="1">
    <citation type="journal article" date="2020" name="PLoS Negl. Trop. Dis.">
        <title>High-quality nuclear genome for Sarcoptes scabiei-A critical resource for a neglected parasite.</title>
        <authorList>
            <person name="Korhonen P.K."/>
            <person name="Gasser R.B."/>
            <person name="Ma G."/>
            <person name="Wang T."/>
            <person name="Stroehlein A.J."/>
            <person name="Young N.D."/>
            <person name="Ang C.S."/>
            <person name="Fernando D.D."/>
            <person name="Lu H.C."/>
            <person name="Taylor S."/>
            <person name="Reynolds S.L."/>
            <person name="Mofiz E."/>
            <person name="Najaraj S.H."/>
            <person name="Gowda H."/>
            <person name="Madugundu A."/>
            <person name="Renuse S."/>
            <person name="Holt D."/>
            <person name="Pandey A."/>
            <person name="Papenfuss A.T."/>
            <person name="Fischer K."/>
        </authorList>
    </citation>
    <scope>NUCLEOTIDE SEQUENCE [LARGE SCALE GENOMIC DNA]</scope>
</reference>
<evidence type="ECO:0000256" key="5">
    <source>
        <dbReference type="ARBA" id="ARBA00022525"/>
    </source>
</evidence>
<keyword evidence="5" id="KW-0964">Secreted</keyword>
<name>A0A834VJ36_SARSC</name>
<evidence type="ECO:0000313" key="17">
    <source>
        <dbReference type="EnsemblMetazoa" id="KAF7495973.1"/>
    </source>
</evidence>
<evidence type="ECO:0000256" key="6">
    <source>
        <dbReference type="ARBA" id="ARBA00022723"/>
    </source>
</evidence>
<reference evidence="16" key="2">
    <citation type="submission" date="2020-01" db="EMBL/GenBank/DDBJ databases">
        <authorList>
            <person name="Korhonen P.K.K."/>
            <person name="Guangxu M.G."/>
            <person name="Wang T.W."/>
            <person name="Stroehlein A.J.S."/>
            <person name="Young N.D."/>
            <person name="Ang C.-S.A."/>
            <person name="Fernando D.W.F."/>
            <person name="Lu H.L."/>
            <person name="Taylor S.T."/>
            <person name="Ehtesham M.E.M."/>
            <person name="Najaraj S.H.N."/>
            <person name="Harsha G.H.G."/>
            <person name="Madugundu A.M."/>
            <person name="Renuse S.R."/>
            <person name="Holt D.H."/>
            <person name="Pandey A.P."/>
            <person name="Papenfuss A.P."/>
            <person name="Gasser R.B.G."/>
            <person name="Fischer K.F."/>
        </authorList>
    </citation>
    <scope>NUCLEOTIDE SEQUENCE</scope>
    <source>
        <strain evidence="16">SSS_KF_BRIS2020</strain>
    </source>
</reference>
<evidence type="ECO:0000256" key="13">
    <source>
        <dbReference type="ARBA" id="ARBA00048431"/>
    </source>
</evidence>
<dbReference type="OrthoDB" id="10044505at2759"/>
<dbReference type="AlphaFoldDB" id="A0A834VJ36"/>
<keyword evidence="9" id="KW-0186">Copper</keyword>
<dbReference type="FunFam" id="2.60.120.310:FF:000005">
    <property type="entry name" value="Peptidylglycine alpha-hydroxylating monooxygenase"/>
    <property type="match status" value="1"/>
</dbReference>
<reference evidence="17" key="3">
    <citation type="submission" date="2022-06" db="UniProtKB">
        <authorList>
            <consortium name="EnsemblMetazoa"/>
        </authorList>
    </citation>
    <scope>IDENTIFICATION</scope>
</reference>
<evidence type="ECO:0000256" key="2">
    <source>
        <dbReference type="ARBA" id="ARBA00004613"/>
    </source>
</evidence>
<dbReference type="SUPFAM" id="SSF49742">
    <property type="entry name" value="PHM/PNGase F"/>
    <property type="match status" value="2"/>
</dbReference>
<proteinExistence type="inferred from homology"/>
<keyword evidence="6" id="KW-0479">Metal-binding</keyword>
<comment type="subcellular location">
    <subcellularLocation>
        <location evidence="2">Secreted</location>
    </subcellularLocation>
</comment>
<dbReference type="GO" id="GO:0005576">
    <property type="term" value="C:extracellular region"/>
    <property type="evidence" value="ECO:0007669"/>
    <property type="project" value="UniProtKB-SubCell"/>
</dbReference>
<evidence type="ECO:0000256" key="4">
    <source>
        <dbReference type="ARBA" id="ARBA00012689"/>
    </source>
</evidence>
<dbReference type="OMA" id="PELYLCT"/>
<dbReference type="EnsemblMetazoa" id="SSS_1339s_mrna">
    <property type="protein sequence ID" value="KAF7495973.1"/>
    <property type="gene ID" value="SSS_1339"/>
</dbReference>
<feature type="domain" description="Copper type II ascorbate-dependent monooxygenase N-terminal" evidence="14">
    <location>
        <begin position="50"/>
        <end position="183"/>
    </location>
</feature>
<evidence type="ECO:0000256" key="12">
    <source>
        <dbReference type="ARBA" id="ARBA00023180"/>
    </source>
</evidence>
<comment type="similarity">
    <text evidence="3">Belongs to the copper type II ascorbate-dependent monooxygenase family.</text>
</comment>
<dbReference type="PANTHER" id="PTHR10680">
    <property type="entry name" value="PEPTIDYL-GLYCINE ALPHA-AMIDATING MONOOXYGENASE"/>
    <property type="match status" value="1"/>
</dbReference>
<keyword evidence="10 16" id="KW-0503">Monooxygenase</keyword>
<evidence type="ECO:0000256" key="7">
    <source>
        <dbReference type="ARBA" id="ARBA00022729"/>
    </source>
</evidence>
<organism evidence="16">
    <name type="scientific">Sarcoptes scabiei</name>
    <name type="common">Itch mite</name>
    <name type="synonym">Acarus scabiei</name>
    <dbReference type="NCBI Taxonomy" id="52283"/>
    <lineage>
        <taxon>Eukaryota</taxon>
        <taxon>Metazoa</taxon>
        <taxon>Ecdysozoa</taxon>
        <taxon>Arthropoda</taxon>
        <taxon>Chelicerata</taxon>
        <taxon>Arachnida</taxon>
        <taxon>Acari</taxon>
        <taxon>Acariformes</taxon>
        <taxon>Sarcoptiformes</taxon>
        <taxon>Astigmata</taxon>
        <taxon>Psoroptidia</taxon>
        <taxon>Sarcoptoidea</taxon>
        <taxon>Sarcoptidae</taxon>
        <taxon>Sarcoptinae</taxon>
        <taxon>Sarcoptes</taxon>
    </lineage>
</organism>
<dbReference type="Pfam" id="PF03712">
    <property type="entry name" value="Cu2_monoox_C"/>
    <property type="match status" value="1"/>
</dbReference>
<dbReference type="Gene3D" id="2.60.120.230">
    <property type="match status" value="1"/>
</dbReference>
<keyword evidence="11" id="KW-1015">Disulfide bond</keyword>